<dbReference type="InterPro" id="IPR001657">
    <property type="entry name" value="Hedgehog"/>
</dbReference>
<dbReference type="SMART" id="SM00306">
    <property type="entry name" value="HintN"/>
    <property type="match status" value="1"/>
</dbReference>
<dbReference type="PANTHER" id="PTHR46706">
    <property type="entry name" value="PROTEIN QUA-1-RELATED"/>
    <property type="match status" value="1"/>
</dbReference>
<evidence type="ECO:0000256" key="1">
    <source>
        <dbReference type="ARBA" id="ARBA00004239"/>
    </source>
</evidence>
<keyword evidence="3" id="KW-0732">Signal</keyword>
<dbReference type="GO" id="GO:0016539">
    <property type="term" value="P:intein-mediated protein splicing"/>
    <property type="evidence" value="ECO:0007669"/>
    <property type="project" value="InterPro"/>
</dbReference>
<dbReference type="Gene3D" id="2.170.16.10">
    <property type="entry name" value="Hedgehog/Intein (Hint) domain"/>
    <property type="match status" value="1"/>
</dbReference>
<dbReference type="WBParaSite" id="PSAMB.scaffold2048size25799.g16200.t1">
    <property type="protein sequence ID" value="PSAMB.scaffold2048size25799.g16200.t1"/>
    <property type="gene ID" value="PSAMB.scaffold2048size25799.g16200"/>
</dbReference>
<feature type="domain" description="Hint" evidence="5">
    <location>
        <begin position="475"/>
        <end position="519"/>
    </location>
</feature>
<dbReference type="GO" id="GO:0005576">
    <property type="term" value="C:extracellular region"/>
    <property type="evidence" value="ECO:0007669"/>
    <property type="project" value="UniProtKB-SubCell"/>
</dbReference>
<dbReference type="InterPro" id="IPR001767">
    <property type="entry name" value="Hedgehog_Hint"/>
</dbReference>
<reference evidence="8" key="1">
    <citation type="submission" date="2022-11" db="UniProtKB">
        <authorList>
            <consortium name="WormBaseParasite"/>
        </authorList>
    </citation>
    <scope>IDENTIFICATION</scope>
</reference>
<dbReference type="Pfam" id="PF01079">
    <property type="entry name" value="Hint"/>
    <property type="match status" value="1"/>
</dbReference>
<dbReference type="GO" id="GO:0048731">
    <property type="term" value="P:system development"/>
    <property type="evidence" value="ECO:0007669"/>
    <property type="project" value="UniProtKB-ARBA"/>
</dbReference>
<feature type="region of interest" description="Disordered" evidence="4">
    <location>
        <begin position="99"/>
        <end position="118"/>
    </location>
</feature>
<dbReference type="InterPro" id="IPR052140">
    <property type="entry name" value="Dev_Signal_Hedgehog-like"/>
</dbReference>
<feature type="domain" description="Hint" evidence="6">
    <location>
        <begin position="368"/>
        <end position="472"/>
    </location>
</feature>
<dbReference type="CDD" id="cd00081">
    <property type="entry name" value="Hint"/>
    <property type="match status" value="1"/>
</dbReference>
<dbReference type="InterPro" id="IPR006141">
    <property type="entry name" value="Intein_N"/>
</dbReference>
<dbReference type="SMART" id="SM00305">
    <property type="entry name" value="HintC"/>
    <property type="match status" value="1"/>
</dbReference>
<evidence type="ECO:0000256" key="2">
    <source>
        <dbReference type="ARBA" id="ARBA00022473"/>
    </source>
</evidence>
<evidence type="ECO:0000313" key="8">
    <source>
        <dbReference type="WBParaSite" id="PSAMB.scaffold2048size25799.g16200.t1"/>
    </source>
</evidence>
<dbReference type="InterPro" id="IPR003587">
    <property type="entry name" value="Hint_dom_N"/>
</dbReference>
<evidence type="ECO:0000259" key="6">
    <source>
        <dbReference type="SMART" id="SM00306"/>
    </source>
</evidence>
<dbReference type="PANTHER" id="PTHR46706:SF12">
    <property type="entry name" value="PROTEIN QUA-1-RELATED"/>
    <property type="match status" value="1"/>
</dbReference>
<keyword evidence="2" id="KW-0217">Developmental protein</keyword>
<dbReference type="PROSITE" id="PS50817">
    <property type="entry name" value="INTEIN_N_TER"/>
    <property type="match status" value="1"/>
</dbReference>
<dbReference type="InterPro" id="IPR003586">
    <property type="entry name" value="Hint_dom_C"/>
</dbReference>
<comment type="subcellular location">
    <subcellularLocation>
        <location evidence="1">Secreted</location>
        <location evidence="1">Extracellular space</location>
    </subcellularLocation>
</comment>
<evidence type="ECO:0000313" key="7">
    <source>
        <dbReference type="Proteomes" id="UP000887566"/>
    </source>
</evidence>
<evidence type="ECO:0000259" key="5">
    <source>
        <dbReference type="SMART" id="SM00305"/>
    </source>
</evidence>
<accession>A0A914VIK2</accession>
<evidence type="ECO:0000256" key="4">
    <source>
        <dbReference type="SAM" id="MobiDB-lite"/>
    </source>
</evidence>
<evidence type="ECO:0000256" key="3">
    <source>
        <dbReference type="ARBA" id="ARBA00022729"/>
    </source>
</evidence>
<organism evidence="7 8">
    <name type="scientific">Plectus sambesii</name>
    <dbReference type="NCBI Taxonomy" id="2011161"/>
    <lineage>
        <taxon>Eukaryota</taxon>
        <taxon>Metazoa</taxon>
        <taxon>Ecdysozoa</taxon>
        <taxon>Nematoda</taxon>
        <taxon>Chromadorea</taxon>
        <taxon>Plectida</taxon>
        <taxon>Plectina</taxon>
        <taxon>Plectoidea</taxon>
        <taxon>Plectidae</taxon>
        <taxon>Plectus</taxon>
    </lineage>
</organism>
<proteinExistence type="predicted"/>
<keyword evidence="7" id="KW-1185">Reference proteome</keyword>
<sequence length="579" mass="63490">MKKCCYNEKLRPYKVHSRRLIHYGEEFIGGPVLRNGRQVAFNFISNARKWNDGQNRSKYLVVMSRIACLPEPLQLTNDVEDGLEDELFAKIEQHNQAEAANPKIHGVDTDIDEDNNIADSLKNDTTVNEKSHTLQPPPIVDADATPTPEHKDAPATNDESKANNCFTSPSGHRCCSRRVEAMLKEMSSVISSELDENTNSSEVQHRMLDYIHDTTKDQFQASCGKFETIISKGQFAAKSHTTGENSEVLACKMQVRIGGDRFRRQADGSAAFVFDVLTYATVVDATDSNSFSIDFSQFPEPLPEQPIVEPGIPASNAVAPPVNSNPLPFVQSNQAPIIQPSNPALPGVQNFANAAAPAGFAGAGAGAGACFSGDAIVETDKGLKRMDELIIGDNVLSADRHTPTFSQVKTFLHRLPELKVAFYEIEALSGNSTTTVKLTGNHFIYVTDCKSAKRHRIYAADVKIGHCLLLLNDKRALFAPTPVVKIGKVWQTGIYSPLTTTGTIAVNNILASCHSSVSGYHDLHQTFLHWIEAVNSWIVRAAARFNLRLFDDEVFELAKGVEFALSVFDMILPSLSAIS</sequence>
<dbReference type="GO" id="GO:0007267">
    <property type="term" value="P:cell-cell signaling"/>
    <property type="evidence" value="ECO:0007669"/>
    <property type="project" value="InterPro"/>
</dbReference>
<name>A0A914VIK2_9BILA</name>
<dbReference type="InterPro" id="IPR036844">
    <property type="entry name" value="Hint_dom_sf"/>
</dbReference>
<dbReference type="PRINTS" id="PR00632">
    <property type="entry name" value="SONICHHOG"/>
</dbReference>
<dbReference type="Proteomes" id="UP000887566">
    <property type="component" value="Unplaced"/>
</dbReference>
<dbReference type="AlphaFoldDB" id="A0A914VIK2"/>
<feature type="compositionally biased region" description="Basic and acidic residues" evidence="4">
    <location>
        <begin position="148"/>
        <end position="161"/>
    </location>
</feature>
<dbReference type="GO" id="GO:0016540">
    <property type="term" value="P:protein autoprocessing"/>
    <property type="evidence" value="ECO:0007669"/>
    <property type="project" value="InterPro"/>
</dbReference>
<protein>
    <submittedName>
        <fullName evidence="8">Hint domain-containing protein</fullName>
    </submittedName>
</protein>
<feature type="region of interest" description="Disordered" evidence="4">
    <location>
        <begin position="125"/>
        <end position="164"/>
    </location>
</feature>
<dbReference type="SUPFAM" id="SSF51294">
    <property type="entry name" value="Hedgehog/intein (Hint) domain"/>
    <property type="match status" value="1"/>
</dbReference>